<feature type="region of interest" description="Disordered" evidence="1">
    <location>
        <begin position="1"/>
        <end position="28"/>
    </location>
</feature>
<reference evidence="3 4" key="1">
    <citation type="journal article" date="2016" name="Environ. Microbiol.">
        <title>Genomic resolution of a cold subsurface aquifer community provides metabolic insights for novel microbes adapted to high CO concentrations.</title>
        <authorList>
            <person name="Probst A.J."/>
            <person name="Castelle C.J."/>
            <person name="Singh A."/>
            <person name="Brown C.T."/>
            <person name="Anantharaman K."/>
            <person name="Sharon I."/>
            <person name="Hug L.A."/>
            <person name="Burstein D."/>
            <person name="Emerson J.B."/>
            <person name="Thomas B.C."/>
            <person name="Banfield J.F."/>
        </authorList>
    </citation>
    <scope>NUCLEOTIDE SEQUENCE [LARGE SCALE GENOMIC DNA]</scope>
    <source>
        <strain evidence="3">CG2_30_43_9</strain>
    </source>
</reference>
<evidence type="ECO:0000313" key="3">
    <source>
        <dbReference type="EMBL" id="OIP64830.1"/>
    </source>
</evidence>
<keyword evidence="2" id="KW-1133">Transmembrane helix</keyword>
<sequence length="335" mass="36236">MEPIVPHKKLEPGVFQGRPDTPESEKVVPHSLIRTMKGDMADAVKTQNESVVSIAIAEEKKKASARARTSTTESEKPSARAPKPISRIAVLIIALLIISLLSFAYVFILPKIGGINPSSVSISSFTPISRQSSTSTTETTANVAPLAQSLIPAQYEKQFNITKQTKDQISDAIFSEMKMGLASGSIKNLYLTEGESAPVSISANRLFIFTEIALPEILFRSLEKEFMMGVFGEWNWGATPFLILKVSSYETGLAGMLEWESSLLLSYNTVFGINIANNATLNTKFSDIVVGGKDARLIEKPFGQTVAYSFAKPNTIVIAGSATALEAILPIASKN</sequence>
<evidence type="ECO:0000256" key="2">
    <source>
        <dbReference type="SAM" id="Phobius"/>
    </source>
</evidence>
<dbReference type="AlphaFoldDB" id="A0A1J5GA95"/>
<feature type="transmembrane region" description="Helical" evidence="2">
    <location>
        <begin position="88"/>
        <end position="108"/>
    </location>
</feature>
<dbReference type="EMBL" id="MNYX01000067">
    <property type="protein sequence ID" value="OIP64830.1"/>
    <property type="molecule type" value="Genomic_DNA"/>
</dbReference>
<comment type="caution">
    <text evidence="3">The sequence shown here is derived from an EMBL/GenBank/DDBJ whole genome shotgun (WGS) entry which is preliminary data.</text>
</comment>
<name>A0A1J5GA95_9BACT</name>
<evidence type="ECO:0000256" key="1">
    <source>
        <dbReference type="SAM" id="MobiDB-lite"/>
    </source>
</evidence>
<proteinExistence type="predicted"/>
<keyword evidence="2" id="KW-0812">Transmembrane</keyword>
<organism evidence="3 4">
    <name type="scientific">Candidatus Nomurabacteria bacterium CG2_30_43_9</name>
    <dbReference type="NCBI Taxonomy" id="1805283"/>
    <lineage>
        <taxon>Bacteria</taxon>
        <taxon>Candidatus Nomuraibacteriota</taxon>
    </lineage>
</organism>
<protein>
    <submittedName>
        <fullName evidence="3">Uncharacterized protein</fullName>
    </submittedName>
</protein>
<gene>
    <name evidence="3" type="ORF">AUK15_02845</name>
</gene>
<evidence type="ECO:0000313" key="4">
    <source>
        <dbReference type="Proteomes" id="UP000182059"/>
    </source>
</evidence>
<keyword evidence="2" id="KW-0472">Membrane</keyword>
<dbReference type="Proteomes" id="UP000182059">
    <property type="component" value="Unassembled WGS sequence"/>
</dbReference>
<accession>A0A1J5GA95</accession>